<dbReference type="EMBL" id="CAICTM010000141">
    <property type="protein sequence ID" value="CAB9502644.1"/>
    <property type="molecule type" value="Genomic_DNA"/>
</dbReference>
<evidence type="ECO:0000313" key="2">
    <source>
        <dbReference type="Proteomes" id="UP001153069"/>
    </source>
</evidence>
<protein>
    <submittedName>
        <fullName evidence="1">Uncharacterized protein</fullName>
    </submittedName>
</protein>
<dbReference type="Proteomes" id="UP001153069">
    <property type="component" value="Unassembled WGS sequence"/>
</dbReference>
<evidence type="ECO:0000313" key="1">
    <source>
        <dbReference type="EMBL" id="CAB9502644.1"/>
    </source>
</evidence>
<sequence length="549" mass="61915">MGEDIFKTLVRMGLRHARENTDDTSFAYIPHIDKGFWSVMVVDEAQALLKKLGNYFLSSDGTKDRFAFSAVIKAMATVPRMNGFDTGFPLVAGTGMSIDGIREASESIMAKDTESKEFLFTKFKPLDADAVKRYLCNFLDVDLSEPGNSIALEHISKWLRGRPRWTATFLEVYLVRARIQDYKGTRGQLPPVGTLLIQALDRYLDVYTSDDIKNIPQSDRRKPFDPPEGTAFGAIKKVVTECEYEVAKWLESAIFKFVVGGKSQIIDRRQEELIVIGVAAVSADGNYKGVLDEPIIIQAGINCFSLTKSVINNLISQETGGQGEAFEKLLLPAIQKNFHNILREQHGTDVVLTNKKVPHRSAYGVLARQCSHPEQTMQWIEDATTARVEGQVPPFCYPDTKIGPDLMFLMWNADYSQYIFVISQVKYRKDFKRTMTPDLLYHEKRDKSTEQFTHELVDDVRLKRRWEEDIKPKVVGGEFGCLRFMVQYPKKQTRSAEPGTLADSDVKVGTISNKKQKVGWLATVSGTNASCLFDRDGLKILKALKGDDE</sequence>
<gene>
    <name evidence="1" type="ORF">SEMRO_142_G066210.1</name>
</gene>
<keyword evidence="2" id="KW-1185">Reference proteome</keyword>
<dbReference type="OrthoDB" id="2374788at2759"/>
<organism evidence="1 2">
    <name type="scientific">Seminavis robusta</name>
    <dbReference type="NCBI Taxonomy" id="568900"/>
    <lineage>
        <taxon>Eukaryota</taxon>
        <taxon>Sar</taxon>
        <taxon>Stramenopiles</taxon>
        <taxon>Ochrophyta</taxon>
        <taxon>Bacillariophyta</taxon>
        <taxon>Bacillariophyceae</taxon>
        <taxon>Bacillariophycidae</taxon>
        <taxon>Naviculales</taxon>
        <taxon>Naviculaceae</taxon>
        <taxon>Seminavis</taxon>
    </lineage>
</organism>
<dbReference type="AlphaFoldDB" id="A0A9N8DH94"/>
<proteinExistence type="predicted"/>
<comment type="caution">
    <text evidence="1">The sequence shown here is derived from an EMBL/GenBank/DDBJ whole genome shotgun (WGS) entry which is preliminary data.</text>
</comment>
<reference evidence="1" key="1">
    <citation type="submission" date="2020-06" db="EMBL/GenBank/DDBJ databases">
        <authorList>
            <consortium name="Plant Systems Biology data submission"/>
        </authorList>
    </citation>
    <scope>NUCLEOTIDE SEQUENCE</scope>
    <source>
        <strain evidence="1">D6</strain>
    </source>
</reference>
<accession>A0A9N8DH94</accession>
<name>A0A9N8DH94_9STRA</name>